<dbReference type="EMBL" id="FO082046">
    <property type="protein sequence ID" value="CCE86395.1"/>
    <property type="molecule type" value="Genomic_DNA"/>
</dbReference>
<dbReference type="eggNOG" id="KOG1624">
    <property type="taxonomic scope" value="Eukaryota"/>
</dbReference>
<dbReference type="GO" id="GO:1990904">
    <property type="term" value="C:ribonucleoprotein complex"/>
    <property type="evidence" value="ECO:0007669"/>
    <property type="project" value="UniProtKB-KW"/>
</dbReference>
<evidence type="ECO:0000256" key="4">
    <source>
        <dbReference type="ARBA" id="ARBA00040565"/>
    </source>
</evidence>
<dbReference type="OrthoDB" id="275876at2759"/>
<dbReference type="PANTHER" id="PTHR10746">
    <property type="entry name" value="50S RIBOSOMAL PROTEIN L4"/>
    <property type="match status" value="1"/>
</dbReference>
<evidence type="ECO:0000256" key="3">
    <source>
        <dbReference type="ARBA" id="ARBA00023274"/>
    </source>
</evidence>
<accession>G8Y0P2</accession>
<protein>
    <recommendedName>
        <fullName evidence="4">Large ribosomal subunit protein uL4m</fullName>
    </recommendedName>
</protein>
<dbReference type="Pfam" id="PF00573">
    <property type="entry name" value="Ribosomal_L4"/>
    <property type="match status" value="1"/>
</dbReference>
<dbReference type="FunCoup" id="G8Y0P2">
    <property type="interactions" value="553"/>
</dbReference>
<dbReference type="OMA" id="KTFGPHP"/>
<reference evidence="6 7" key="1">
    <citation type="journal article" date="2012" name="G3 (Bethesda)">
        <title>Pichia sorbitophila, an interspecies yeast hybrid reveals early steps of genome resolution following polyploidization.</title>
        <authorList>
            <person name="Leh Louis V."/>
            <person name="Despons L."/>
            <person name="Friedrich A."/>
            <person name="Martin T."/>
            <person name="Durrens P."/>
            <person name="Casaregola S."/>
            <person name="Neuveglise C."/>
            <person name="Fairhead C."/>
            <person name="Marck C."/>
            <person name="Cruz J.A."/>
            <person name="Straub M.L."/>
            <person name="Kugler V."/>
            <person name="Sacerdot C."/>
            <person name="Uzunov Z."/>
            <person name="Thierry A."/>
            <person name="Weiss S."/>
            <person name="Bleykasten C."/>
            <person name="De Montigny J."/>
            <person name="Jacques N."/>
            <person name="Jung P."/>
            <person name="Lemaire M."/>
            <person name="Mallet S."/>
            <person name="Morel G."/>
            <person name="Richard G.F."/>
            <person name="Sarkar A."/>
            <person name="Savel G."/>
            <person name="Schacherer J."/>
            <person name="Seret M.L."/>
            <person name="Talla E."/>
            <person name="Samson G."/>
            <person name="Jubin C."/>
            <person name="Poulain J."/>
            <person name="Vacherie B."/>
            <person name="Barbe V."/>
            <person name="Pelletier E."/>
            <person name="Sherman D.J."/>
            <person name="Westhof E."/>
            <person name="Weissenbach J."/>
            <person name="Baret P.V."/>
            <person name="Wincker P."/>
            <person name="Gaillardin C."/>
            <person name="Dujon B."/>
            <person name="Souciet J.L."/>
        </authorList>
    </citation>
    <scope>NUCLEOTIDE SEQUENCE [LARGE SCALE GENOMIC DNA]</scope>
    <source>
        <strain evidence="7">ATCC MYA-4447 / BCRC 22081 / CBS 7064 / NBRC 10061 / NRRL Y-12695</strain>
    </source>
</reference>
<dbReference type="GO" id="GO:0005840">
    <property type="term" value="C:ribosome"/>
    <property type="evidence" value="ECO:0007669"/>
    <property type="project" value="UniProtKB-KW"/>
</dbReference>
<dbReference type="PANTHER" id="PTHR10746:SF6">
    <property type="entry name" value="LARGE RIBOSOMAL SUBUNIT PROTEIN UL4M"/>
    <property type="match status" value="1"/>
</dbReference>
<organism evidence="6 7">
    <name type="scientific">Pichia sorbitophila (strain ATCC MYA-4447 / BCRC 22081 / CBS 7064 / NBRC 10061 / NRRL Y-12695)</name>
    <name type="common">Hybrid yeast</name>
    <dbReference type="NCBI Taxonomy" id="559304"/>
    <lineage>
        <taxon>Eukaryota</taxon>
        <taxon>Fungi</taxon>
        <taxon>Dikarya</taxon>
        <taxon>Ascomycota</taxon>
        <taxon>Saccharomycotina</taxon>
        <taxon>Pichiomycetes</taxon>
        <taxon>Debaryomycetaceae</taxon>
        <taxon>Millerozyma</taxon>
    </lineage>
</organism>
<evidence type="ECO:0000313" key="7">
    <source>
        <dbReference type="Proteomes" id="UP000005222"/>
    </source>
</evidence>
<dbReference type="SUPFAM" id="SSF52166">
    <property type="entry name" value="Ribosomal protein L4"/>
    <property type="match status" value="1"/>
</dbReference>
<evidence type="ECO:0000313" key="6">
    <source>
        <dbReference type="EMBL" id="CCE86395.1"/>
    </source>
</evidence>
<sequence length="260" mass="29383">MNMIRQSLRGLATQAKTAGETSAVKFNIAQPPKYTLASLRSFPSLEPHNFIPLPTEFLDVPLRRDFLWSAVVFEADRARVGSGNVITRGDKPYSHKKLLPQKGTGRARQGDANSPSRYNEVKAHGIKAPHDWSTKLPFKIYSKAVATAFADQYRNGKLFVVGKIDSTSNIREADDTIVDFKYPHEEATKQFVDAHDLRKLNLLFITDVQRDNLLQSTEVLAKKMDVIVKEELEVRDILKANRIYIELPALQWLIGKYGSD</sequence>
<keyword evidence="3" id="KW-0687">Ribonucleoprotein</keyword>
<comment type="similarity">
    <text evidence="1">Belongs to the universal ribosomal protein uL4 family.</text>
</comment>
<dbReference type="STRING" id="559304.G8Y0P2"/>
<gene>
    <name evidence="6" type="primary">Piso0_004881</name>
    <name evidence="6" type="ORF">GNLVRS01_PISO0N03159g</name>
</gene>
<dbReference type="InterPro" id="IPR002136">
    <property type="entry name" value="Ribosomal_uL4"/>
</dbReference>
<evidence type="ECO:0000256" key="2">
    <source>
        <dbReference type="ARBA" id="ARBA00022980"/>
    </source>
</evidence>
<keyword evidence="7" id="KW-1185">Reference proteome</keyword>
<dbReference type="AlphaFoldDB" id="G8Y0P2"/>
<feature type="region of interest" description="Disordered" evidence="5">
    <location>
        <begin position="91"/>
        <end position="120"/>
    </location>
</feature>
<evidence type="ECO:0000256" key="1">
    <source>
        <dbReference type="ARBA" id="ARBA00010528"/>
    </source>
</evidence>
<dbReference type="InParanoid" id="G8Y0P2"/>
<dbReference type="GO" id="GO:0003735">
    <property type="term" value="F:structural constituent of ribosome"/>
    <property type="evidence" value="ECO:0007669"/>
    <property type="project" value="InterPro"/>
</dbReference>
<proteinExistence type="inferred from homology"/>
<dbReference type="InterPro" id="IPR023574">
    <property type="entry name" value="Ribosomal_uL4_dom_sf"/>
</dbReference>
<keyword evidence="2" id="KW-0689">Ribosomal protein</keyword>
<name>G8Y0P2_PICSO</name>
<dbReference type="GO" id="GO:0006412">
    <property type="term" value="P:translation"/>
    <property type="evidence" value="ECO:0007669"/>
    <property type="project" value="InterPro"/>
</dbReference>
<dbReference type="Proteomes" id="UP000005222">
    <property type="component" value="Chromosome N"/>
</dbReference>
<dbReference type="HOGENOM" id="CLU_041575_4_2_1"/>
<evidence type="ECO:0000256" key="5">
    <source>
        <dbReference type="SAM" id="MobiDB-lite"/>
    </source>
</evidence>
<dbReference type="InterPro" id="IPR013005">
    <property type="entry name" value="Ribosomal_uL4-like"/>
</dbReference>
<dbReference type="Gene3D" id="3.40.1370.10">
    <property type="match status" value="1"/>
</dbReference>